<dbReference type="InterPro" id="IPR034505">
    <property type="entry name" value="Coproporphyrinogen-III_oxidase"/>
</dbReference>
<evidence type="ECO:0000256" key="5">
    <source>
        <dbReference type="ARBA" id="ARBA00022691"/>
    </source>
</evidence>
<keyword evidence="6 10" id="KW-0479">Metal-binding</keyword>
<dbReference type="Pfam" id="PF06969">
    <property type="entry name" value="HemN_C"/>
    <property type="match status" value="1"/>
</dbReference>
<dbReference type="InterPro" id="IPR010723">
    <property type="entry name" value="HemN_C"/>
</dbReference>
<sequence>MVDAICVEISLRKNYLKNEPVETLYFGGGTPSLLTKDQLTQIIENIKSNFASQWAEVTLEANPDDLTEAKLEYWKELGIDRLSLGIQSFHTEVLSFYNRLHTAEEAKSAISRARKIGFEKFSIDLIYGFPWSDHSLWQADLQEAISQNPGHISAYALTVEDKTALGNWTRKGKFNPANEDFVAEQFEWMQQTLENAGYVQYEVSNFGKPGQFGLHNSNYWKGIPYLGIGPSAHSFDGISRGANPASNPIYLRQIASGKSPFIAEILSREESVNEYILTGLRTQWGISTTQIKAAWGVDLTLIKEKEIRNLISQGWLIQRDNTLTLTKRGLLLADSISAMLFI</sequence>
<dbReference type="Pfam" id="PF04055">
    <property type="entry name" value="Radical_SAM"/>
    <property type="match status" value="1"/>
</dbReference>
<dbReference type="InterPro" id="IPR006638">
    <property type="entry name" value="Elp3/MiaA/NifB-like_rSAM"/>
</dbReference>
<evidence type="ECO:0000256" key="3">
    <source>
        <dbReference type="ARBA" id="ARBA00017228"/>
    </source>
</evidence>
<dbReference type="Proteomes" id="UP000073816">
    <property type="component" value="Chromosome"/>
</dbReference>
<dbReference type="Gene3D" id="3.20.20.70">
    <property type="entry name" value="Aldolase class I"/>
    <property type="match status" value="1"/>
</dbReference>
<evidence type="ECO:0000313" key="12">
    <source>
        <dbReference type="EMBL" id="AMQ55037.1"/>
    </source>
</evidence>
<evidence type="ECO:0000256" key="6">
    <source>
        <dbReference type="ARBA" id="ARBA00022723"/>
    </source>
</evidence>
<dbReference type="InterPro" id="IPR013785">
    <property type="entry name" value="Aldolase_TIM"/>
</dbReference>
<comment type="cofactor">
    <cofactor evidence="1">
        <name>[4Fe-4S] cluster</name>
        <dbReference type="ChEBI" id="CHEBI:49883"/>
    </cofactor>
</comment>
<comment type="subcellular location">
    <subcellularLocation>
        <location evidence="10">Cytoplasm</location>
    </subcellularLocation>
</comment>
<dbReference type="CDD" id="cd01335">
    <property type="entry name" value="Radical_SAM"/>
    <property type="match status" value="1"/>
</dbReference>
<dbReference type="InterPro" id="IPR004559">
    <property type="entry name" value="HemW-like"/>
</dbReference>
<dbReference type="InterPro" id="IPR058240">
    <property type="entry name" value="rSAM_sf"/>
</dbReference>
<keyword evidence="7 10" id="KW-0408">Iron</keyword>
<keyword evidence="8 10" id="KW-0411">Iron-sulfur</keyword>
<dbReference type="InterPro" id="IPR007197">
    <property type="entry name" value="rSAM"/>
</dbReference>
<keyword evidence="13" id="KW-1185">Reference proteome</keyword>
<keyword evidence="9 10" id="KW-0143">Chaperone</keyword>
<dbReference type="PROSITE" id="PS51918">
    <property type="entry name" value="RADICAL_SAM"/>
    <property type="match status" value="1"/>
</dbReference>
<dbReference type="GO" id="GO:0046872">
    <property type="term" value="F:metal ion binding"/>
    <property type="evidence" value="ECO:0007669"/>
    <property type="project" value="UniProtKB-UniRule"/>
</dbReference>
<dbReference type="SUPFAM" id="SSF102114">
    <property type="entry name" value="Radical SAM enzymes"/>
    <property type="match status" value="1"/>
</dbReference>
<keyword evidence="10" id="KW-0963">Cytoplasm</keyword>
<keyword evidence="5 10" id="KW-0949">S-adenosyl-L-methionine</keyword>
<accession>A0A142EIT2</accession>
<organism evidence="12 13">
    <name type="scientific">Algoriphagus sanaruensis</name>
    <dbReference type="NCBI Taxonomy" id="1727163"/>
    <lineage>
        <taxon>Bacteria</taxon>
        <taxon>Pseudomonadati</taxon>
        <taxon>Bacteroidota</taxon>
        <taxon>Cytophagia</taxon>
        <taxon>Cytophagales</taxon>
        <taxon>Cyclobacteriaceae</taxon>
        <taxon>Algoriphagus</taxon>
    </lineage>
</organism>
<dbReference type="PATRIC" id="fig|1727163.4.peg.301"/>
<dbReference type="PANTHER" id="PTHR13932:SF5">
    <property type="entry name" value="RADICAL S-ADENOSYL METHIONINE DOMAIN-CONTAINING PROTEIN 1, MITOCHONDRIAL"/>
    <property type="match status" value="1"/>
</dbReference>
<reference evidence="13" key="1">
    <citation type="submission" date="2015-09" db="EMBL/GenBank/DDBJ databases">
        <title>Complete sequence of Algoriphagus sp. M8-2.</title>
        <authorList>
            <person name="Shintani M."/>
        </authorList>
    </citation>
    <scope>NUCLEOTIDE SEQUENCE [LARGE SCALE GENOMIC DNA]</scope>
    <source>
        <strain evidence="13">M8-2</strain>
    </source>
</reference>
<dbReference type="AlphaFoldDB" id="A0A142EIT2"/>
<dbReference type="SMART" id="SM00729">
    <property type="entry name" value="Elp3"/>
    <property type="match status" value="1"/>
</dbReference>
<evidence type="ECO:0000259" key="11">
    <source>
        <dbReference type="PROSITE" id="PS51918"/>
    </source>
</evidence>
<evidence type="ECO:0000256" key="9">
    <source>
        <dbReference type="ARBA" id="ARBA00023186"/>
    </source>
</evidence>
<feature type="domain" description="Radical SAM core" evidence="11">
    <location>
        <begin position="1"/>
        <end position="199"/>
    </location>
</feature>
<comment type="similarity">
    <text evidence="2">Belongs to the anaerobic coproporphyrinogen-III oxidase family. HemW subfamily.</text>
</comment>
<name>A0A142EIT2_9BACT</name>
<keyword evidence="10" id="KW-0004">4Fe-4S</keyword>
<dbReference type="GO" id="GO:0005737">
    <property type="term" value="C:cytoplasm"/>
    <property type="evidence" value="ECO:0007669"/>
    <property type="project" value="UniProtKB-SubCell"/>
</dbReference>
<dbReference type="GO" id="GO:0004109">
    <property type="term" value="F:coproporphyrinogen oxidase activity"/>
    <property type="evidence" value="ECO:0007669"/>
    <property type="project" value="InterPro"/>
</dbReference>
<dbReference type="NCBIfam" id="TIGR00539">
    <property type="entry name" value="hemN_rel"/>
    <property type="match status" value="1"/>
</dbReference>
<keyword evidence="4 10" id="KW-0349">Heme</keyword>
<dbReference type="GO" id="GO:0006779">
    <property type="term" value="P:porphyrin-containing compound biosynthetic process"/>
    <property type="evidence" value="ECO:0007669"/>
    <property type="project" value="InterPro"/>
</dbReference>
<evidence type="ECO:0000256" key="10">
    <source>
        <dbReference type="RuleBase" id="RU364116"/>
    </source>
</evidence>
<gene>
    <name evidence="12" type="ORF">AO498_01445</name>
</gene>
<comment type="function">
    <text evidence="10">Probably acts as a heme chaperone, transferring heme to an unknown acceptor. Binds one molecule of heme per monomer, possibly covalently. Binds 1 [4Fe-4S] cluster. The cluster is coordinated with 3 cysteines and an exchangeable S-adenosyl-L-methionine.</text>
</comment>
<dbReference type="EMBL" id="CP012836">
    <property type="protein sequence ID" value="AMQ55037.1"/>
    <property type="molecule type" value="Genomic_DNA"/>
</dbReference>
<protein>
    <recommendedName>
        <fullName evidence="3 10">Heme chaperone HemW</fullName>
    </recommendedName>
</protein>
<reference evidence="12 13" key="2">
    <citation type="journal article" date="2016" name="Genome Announc.">
        <title>Complete Genome Sequence of Algoriphagus sp. Strain M8-2, Isolated from a Brackish Lake.</title>
        <authorList>
            <person name="Muraguchi Y."/>
            <person name="Kushimoto K."/>
            <person name="Ohtsubo Y."/>
            <person name="Suzuki T."/>
            <person name="Dohra H."/>
            <person name="Kimbara K."/>
            <person name="Shintani M."/>
        </authorList>
    </citation>
    <scope>NUCLEOTIDE SEQUENCE [LARGE SCALE GENOMIC DNA]</scope>
    <source>
        <strain evidence="12 13">M8-2</strain>
    </source>
</reference>
<dbReference type="GO" id="GO:0051539">
    <property type="term" value="F:4 iron, 4 sulfur cluster binding"/>
    <property type="evidence" value="ECO:0007669"/>
    <property type="project" value="UniProtKB-UniRule"/>
</dbReference>
<evidence type="ECO:0000256" key="4">
    <source>
        <dbReference type="ARBA" id="ARBA00022617"/>
    </source>
</evidence>
<evidence type="ECO:0000256" key="1">
    <source>
        <dbReference type="ARBA" id="ARBA00001966"/>
    </source>
</evidence>
<evidence type="ECO:0000313" key="13">
    <source>
        <dbReference type="Proteomes" id="UP000073816"/>
    </source>
</evidence>
<proteinExistence type="inferred from homology"/>
<dbReference type="STRING" id="1727163.AO498_01445"/>
<evidence type="ECO:0000256" key="8">
    <source>
        <dbReference type="ARBA" id="ARBA00023014"/>
    </source>
</evidence>
<dbReference type="KEGG" id="alm:AO498_01445"/>
<evidence type="ECO:0000256" key="7">
    <source>
        <dbReference type="ARBA" id="ARBA00023004"/>
    </source>
</evidence>
<evidence type="ECO:0000256" key="2">
    <source>
        <dbReference type="ARBA" id="ARBA00006100"/>
    </source>
</evidence>
<dbReference type="PANTHER" id="PTHR13932">
    <property type="entry name" value="COPROPORPHYRINIGEN III OXIDASE"/>
    <property type="match status" value="1"/>
</dbReference>